<dbReference type="AlphaFoldDB" id="A0A0J6A926"/>
<dbReference type="InterPro" id="IPR036249">
    <property type="entry name" value="Thioredoxin-like_sf"/>
</dbReference>
<dbReference type="PANTHER" id="PTHR42673">
    <property type="entry name" value="MALEYLACETOACETATE ISOMERASE"/>
    <property type="match status" value="1"/>
</dbReference>
<dbReference type="Pfam" id="PF13417">
    <property type="entry name" value="GST_N_3"/>
    <property type="match status" value="1"/>
</dbReference>
<dbReference type="GO" id="GO:0006559">
    <property type="term" value="P:L-phenylalanine catabolic process"/>
    <property type="evidence" value="ECO:0007669"/>
    <property type="project" value="TreeGrafter"/>
</dbReference>
<sequence>MKLVGPWLSGYTRRVGVTLNLLNIPFEHLPYHAYRQPERVAAFSPMKRVPALQLDDGQVLIDSGAIVDYLDSLVPAEQRLMPAGGPERVRAMQLVSYAAACYDKLARYCDELMLRPESHRLPHLQAGYLEQMQAGFGILNDAHAEPWLLGARISQADIMTVIAFQSAAVVMPHAITGDAFPRLARLAQHAMQSTAFSSTVPDLSDLQASGLVGTNGGA</sequence>
<evidence type="ECO:0000313" key="3">
    <source>
        <dbReference type="EMBL" id="KML62295.1"/>
    </source>
</evidence>
<dbReference type="GO" id="GO:0006749">
    <property type="term" value="P:glutathione metabolic process"/>
    <property type="evidence" value="ECO:0007669"/>
    <property type="project" value="TreeGrafter"/>
</dbReference>
<gene>
    <name evidence="3" type="ORF">VL15_03675</name>
</gene>
<dbReference type="GO" id="GO:0004364">
    <property type="term" value="F:glutathione transferase activity"/>
    <property type="evidence" value="ECO:0007669"/>
    <property type="project" value="TreeGrafter"/>
</dbReference>
<dbReference type="SUPFAM" id="SSF47616">
    <property type="entry name" value="GST C-terminal domain-like"/>
    <property type="match status" value="1"/>
</dbReference>
<evidence type="ECO:0008006" key="5">
    <source>
        <dbReference type="Google" id="ProtNLM"/>
    </source>
</evidence>
<dbReference type="PATRIC" id="fig|292.27.peg.8249"/>
<feature type="domain" description="GST N-terminal" evidence="1">
    <location>
        <begin position="1"/>
        <end position="78"/>
    </location>
</feature>
<dbReference type="PANTHER" id="PTHR42673:SF21">
    <property type="entry name" value="GLUTATHIONE S-TRANSFERASE YFCF"/>
    <property type="match status" value="1"/>
</dbReference>
<evidence type="ECO:0000313" key="4">
    <source>
        <dbReference type="Proteomes" id="UP000036338"/>
    </source>
</evidence>
<dbReference type="SUPFAM" id="SSF52833">
    <property type="entry name" value="Thioredoxin-like"/>
    <property type="match status" value="1"/>
</dbReference>
<dbReference type="PROSITE" id="PS50404">
    <property type="entry name" value="GST_NTER"/>
    <property type="match status" value="1"/>
</dbReference>
<dbReference type="InterPro" id="IPR040079">
    <property type="entry name" value="Glutathione_S-Trfase"/>
</dbReference>
<dbReference type="GO" id="GO:0016034">
    <property type="term" value="F:maleylacetoacetate isomerase activity"/>
    <property type="evidence" value="ECO:0007669"/>
    <property type="project" value="TreeGrafter"/>
</dbReference>
<dbReference type="Gene3D" id="1.20.1050.10">
    <property type="match status" value="1"/>
</dbReference>
<feature type="domain" description="GST C-terminal" evidence="2">
    <location>
        <begin position="84"/>
        <end position="211"/>
    </location>
</feature>
<name>A0A0J6A926_BURCE</name>
<accession>A0A0J6A926</accession>
<reference evidence="3 4" key="1">
    <citation type="submission" date="2015-05" db="EMBL/GenBank/DDBJ databases">
        <title>Draft genome of Burkholderia cepacia LK29.</title>
        <authorList>
            <person name="Chan X.Y."/>
        </authorList>
    </citation>
    <scope>NUCLEOTIDE SEQUENCE [LARGE SCALE GENOMIC DNA]</scope>
    <source>
        <strain evidence="3 4">LK29</strain>
    </source>
</reference>
<evidence type="ECO:0000259" key="2">
    <source>
        <dbReference type="PROSITE" id="PS50405"/>
    </source>
</evidence>
<dbReference type="InterPro" id="IPR004045">
    <property type="entry name" value="Glutathione_S-Trfase_N"/>
</dbReference>
<protein>
    <recommendedName>
        <fullName evidence="5">Glutathione S-transferase</fullName>
    </recommendedName>
</protein>
<dbReference type="Gene3D" id="3.40.30.10">
    <property type="entry name" value="Glutaredoxin"/>
    <property type="match status" value="1"/>
</dbReference>
<dbReference type="PROSITE" id="PS50405">
    <property type="entry name" value="GST_CTER"/>
    <property type="match status" value="1"/>
</dbReference>
<proteinExistence type="predicted"/>
<evidence type="ECO:0000259" key="1">
    <source>
        <dbReference type="PROSITE" id="PS50404"/>
    </source>
</evidence>
<dbReference type="InterPro" id="IPR010987">
    <property type="entry name" value="Glutathione-S-Trfase_C-like"/>
</dbReference>
<dbReference type="InterPro" id="IPR036282">
    <property type="entry name" value="Glutathione-S-Trfase_C_sf"/>
</dbReference>
<comment type="caution">
    <text evidence="3">The sequence shown here is derived from an EMBL/GenBank/DDBJ whole genome shotgun (WGS) entry which is preliminary data.</text>
</comment>
<dbReference type="SFLD" id="SFLDG00358">
    <property type="entry name" value="Main_(cytGST)"/>
    <property type="match status" value="1"/>
</dbReference>
<dbReference type="Proteomes" id="UP000036338">
    <property type="component" value="Unassembled WGS sequence"/>
</dbReference>
<dbReference type="CDD" id="cd00570">
    <property type="entry name" value="GST_N_family"/>
    <property type="match status" value="1"/>
</dbReference>
<dbReference type="SFLD" id="SFLDS00019">
    <property type="entry name" value="Glutathione_Transferase_(cytos"/>
    <property type="match status" value="1"/>
</dbReference>
<dbReference type="RefSeq" id="WP_048243170.1">
    <property type="nucleotide sequence ID" value="NZ_LDWR01000008.1"/>
</dbReference>
<dbReference type="EMBL" id="LDWR01000008">
    <property type="protein sequence ID" value="KML62295.1"/>
    <property type="molecule type" value="Genomic_DNA"/>
</dbReference>
<organism evidence="3 4">
    <name type="scientific">Burkholderia cepacia</name>
    <name type="common">Pseudomonas cepacia</name>
    <dbReference type="NCBI Taxonomy" id="292"/>
    <lineage>
        <taxon>Bacteria</taxon>
        <taxon>Pseudomonadati</taxon>
        <taxon>Pseudomonadota</taxon>
        <taxon>Betaproteobacteria</taxon>
        <taxon>Burkholderiales</taxon>
        <taxon>Burkholderiaceae</taxon>
        <taxon>Burkholderia</taxon>
        <taxon>Burkholderia cepacia complex</taxon>
    </lineage>
</organism>